<dbReference type="GO" id="GO:0046872">
    <property type="term" value="F:metal ion binding"/>
    <property type="evidence" value="ECO:0007669"/>
    <property type="project" value="UniProtKB-KW"/>
</dbReference>
<keyword evidence="9" id="KW-0963">Cytoplasm</keyword>
<evidence type="ECO:0000256" key="1">
    <source>
        <dbReference type="ARBA" id="ARBA00022485"/>
    </source>
</evidence>
<keyword evidence="1 9" id="KW-0004">4Fe-4S</keyword>
<keyword evidence="2 9" id="KW-0949">S-adenosyl-L-methionine</keyword>
<feature type="binding site" evidence="9">
    <location>
        <position position="22"/>
    </location>
    <ligand>
        <name>[4Fe-4S] cluster</name>
        <dbReference type="ChEBI" id="CHEBI:49883"/>
        <label>1</label>
    </ligand>
</feature>
<dbReference type="GO" id="GO:0008033">
    <property type="term" value="P:tRNA processing"/>
    <property type="evidence" value="ECO:0007669"/>
    <property type="project" value="UniProtKB-UniRule"/>
</dbReference>
<dbReference type="Pfam" id="PF04055">
    <property type="entry name" value="Radical_SAM"/>
    <property type="match status" value="1"/>
</dbReference>
<dbReference type="InterPro" id="IPR007197">
    <property type="entry name" value="rSAM"/>
</dbReference>
<feature type="binding site" evidence="9">
    <location>
        <position position="64"/>
    </location>
    <ligand>
        <name>[4Fe-4S] cluster</name>
        <dbReference type="ChEBI" id="CHEBI:49883"/>
        <label>2</label>
        <note>4Fe-4S-S-AdoMet</note>
    </ligand>
</feature>
<comment type="subunit">
    <text evidence="9">Monomer.</text>
</comment>
<dbReference type="InterPro" id="IPR058240">
    <property type="entry name" value="rSAM_sf"/>
</dbReference>
<dbReference type="PANTHER" id="PTHR13930:SF0">
    <property type="entry name" value="S-ADENOSYL-L-METHIONINE-DEPENDENT TRNA 4-DEMETHYLWYOSINE SYNTHASE TYW1-RELATED"/>
    <property type="match status" value="1"/>
</dbReference>
<keyword evidence="6 9" id="KW-0411">Iron-sulfur</keyword>
<dbReference type="CDD" id="cd01335">
    <property type="entry name" value="Radical_SAM"/>
    <property type="match status" value="1"/>
</dbReference>
<dbReference type="SFLD" id="SFLDG01071">
    <property type="entry name" value="tRNA_wybutosine-synthesizing"/>
    <property type="match status" value="1"/>
</dbReference>
<evidence type="ECO:0000256" key="2">
    <source>
        <dbReference type="ARBA" id="ARBA00022691"/>
    </source>
</evidence>
<dbReference type="GO" id="GO:0051539">
    <property type="term" value="F:4 iron, 4 sulfur cluster binding"/>
    <property type="evidence" value="ECO:0007669"/>
    <property type="project" value="UniProtKB-UniRule"/>
</dbReference>
<dbReference type="PANTHER" id="PTHR13930">
    <property type="entry name" value="S-ADENOSYL-L-METHIONINE-DEPENDENT TRNA 4-DEMETHYLWYOSINE SYNTHASE"/>
    <property type="match status" value="1"/>
</dbReference>
<dbReference type="AlphaFoldDB" id="A0A7C3RAK1"/>
<dbReference type="GO" id="GO:0102521">
    <property type="term" value="F:tRNA-4-demethylwyosine synthase activity"/>
    <property type="evidence" value="ECO:0007669"/>
    <property type="project" value="UniProtKB-EC"/>
</dbReference>
<keyword evidence="7 9" id="KW-0456">Lyase</keyword>
<comment type="function">
    <text evidence="9">Component of the wyosine derivatives biosynthesis pathway that catalyzes the condensation of N-methylguanine with 2 carbon atoms from pyruvate to form the tricyclic 4-demethylwyosine (imG-14) on guanosine-37 of tRNA(Phe).</text>
</comment>
<dbReference type="EC" id="4.1.3.44" evidence="9"/>
<comment type="cofactor">
    <cofactor evidence="9">
        <name>[4Fe-4S] cluster</name>
        <dbReference type="ChEBI" id="CHEBI:49883"/>
    </cofactor>
    <text evidence="9">Binds 2 [4Fe-4S] clusters. Binds 1 [4Fe-4S] cluster coordinated with 3 cysteines and an exchangeable S-adenosyl-L-methionine.</text>
</comment>
<dbReference type="InterPro" id="IPR023993">
    <property type="entry name" value="TYW1_archaea"/>
</dbReference>
<reference evidence="11" key="1">
    <citation type="journal article" date="2020" name="mSystems">
        <title>Genome- and Community-Level Interaction Insights into Carbon Utilization and Element Cycling Functions of Hydrothermarchaeota in Hydrothermal Sediment.</title>
        <authorList>
            <person name="Zhou Z."/>
            <person name="Liu Y."/>
            <person name="Xu W."/>
            <person name="Pan J."/>
            <person name="Luo Z.H."/>
            <person name="Li M."/>
        </authorList>
    </citation>
    <scope>NUCLEOTIDE SEQUENCE [LARGE SCALE GENOMIC DNA]</scope>
    <source>
        <strain evidence="12">SpSt-38</strain>
        <strain evidence="11">SpSt-87</strain>
    </source>
</reference>
<accession>A0A7C3RAK1</accession>
<dbReference type="HAMAP" id="MF_01921">
    <property type="entry name" value="TYW1_archaea"/>
    <property type="match status" value="1"/>
</dbReference>
<dbReference type="InterPro" id="IPR034556">
    <property type="entry name" value="tRNA_wybutosine-synthase"/>
</dbReference>
<feature type="binding site" evidence="9">
    <location>
        <position position="57"/>
    </location>
    <ligand>
        <name>[4Fe-4S] cluster</name>
        <dbReference type="ChEBI" id="CHEBI:49883"/>
        <label>2</label>
        <note>4Fe-4S-S-AdoMet</note>
    </ligand>
</feature>
<dbReference type="EMBL" id="DTLB01000052">
    <property type="protein sequence ID" value="HFW33202.1"/>
    <property type="molecule type" value="Genomic_DNA"/>
</dbReference>
<dbReference type="PROSITE" id="PS51918">
    <property type="entry name" value="RADICAL_SAM"/>
    <property type="match status" value="1"/>
</dbReference>
<evidence type="ECO:0000256" key="4">
    <source>
        <dbReference type="ARBA" id="ARBA00022723"/>
    </source>
</evidence>
<comment type="subcellular location">
    <subcellularLocation>
        <location evidence="9">Cytoplasm</location>
    </subcellularLocation>
</comment>
<evidence type="ECO:0000313" key="11">
    <source>
        <dbReference type="EMBL" id="HFW33202.1"/>
    </source>
</evidence>
<feature type="binding site" evidence="9">
    <location>
        <position position="35"/>
    </location>
    <ligand>
        <name>[4Fe-4S] cluster</name>
        <dbReference type="ChEBI" id="CHEBI:49883"/>
        <label>1</label>
    </ligand>
</feature>
<dbReference type="InterPro" id="IPR013917">
    <property type="entry name" value="tRNA_wybutosine-synth"/>
</dbReference>
<dbReference type="EMBL" id="DSQD01000087">
    <property type="protein sequence ID" value="HGF87382.1"/>
    <property type="molecule type" value="Genomic_DNA"/>
</dbReference>
<keyword evidence="5 9" id="KW-0408">Iron</keyword>
<protein>
    <recommendedName>
        <fullName evidence="9">S-adenosyl-L-methionine-dependent tRNA 4-demethylwyosine synthase</fullName>
        <ecNumber evidence="9">4.1.3.44</ecNumber>
    </recommendedName>
    <alternativeName>
        <fullName evidence="9">tRNA wyosine derivatives biosynthesis protein Taw1</fullName>
    </alternativeName>
</protein>
<dbReference type="SFLD" id="SFLDS00029">
    <property type="entry name" value="Radical_SAM"/>
    <property type="match status" value="1"/>
</dbReference>
<dbReference type="InterPro" id="IPR013785">
    <property type="entry name" value="Aldolase_TIM"/>
</dbReference>
<evidence type="ECO:0000256" key="5">
    <source>
        <dbReference type="ARBA" id="ARBA00023004"/>
    </source>
</evidence>
<feature type="domain" description="Radical SAM core" evidence="10">
    <location>
        <begin position="41"/>
        <end position="284"/>
    </location>
</feature>
<evidence type="ECO:0000256" key="8">
    <source>
        <dbReference type="ARBA" id="ARBA00049466"/>
    </source>
</evidence>
<proteinExistence type="inferred from homology"/>
<evidence type="ECO:0000256" key="6">
    <source>
        <dbReference type="ARBA" id="ARBA00023014"/>
    </source>
</evidence>
<keyword evidence="3 9" id="KW-0819">tRNA processing</keyword>
<dbReference type="SFLD" id="SFLDF00284">
    <property type="entry name" value="tRNA_wybutosine-synthesizing"/>
    <property type="match status" value="1"/>
</dbReference>
<comment type="caution">
    <text evidence="11">The sequence shown here is derived from an EMBL/GenBank/DDBJ whole genome shotgun (WGS) entry which is preliminary data.</text>
</comment>
<dbReference type="Pfam" id="PF08608">
    <property type="entry name" value="Wyosine_form"/>
    <property type="match status" value="1"/>
</dbReference>
<feature type="binding site" evidence="9">
    <location>
        <position position="48"/>
    </location>
    <ligand>
        <name>[4Fe-4S] cluster</name>
        <dbReference type="ChEBI" id="CHEBI:49883"/>
        <label>1</label>
    </ligand>
</feature>
<dbReference type="SUPFAM" id="SSF102114">
    <property type="entry name" value="Radical SAM enzymes"/>
    <property type="match status" value="1"/>
</dbReference>
<evidence type="ECO:0000256" key="7">
    <source>
        <dbReference type="ARBA" id="ARBA00023239"/>
    </source>
</evidence>
<comment type="catalytic activity">
    <reaction evidence="8 9">
        <text>N(1)-methylguanosine(37) in tRNA(Phe) + pyruvate + S-adenosyl-L-methionine = 4-demethylwyosine(37) in tRNA(Phe) + 5'-deoxyadenosine + L-methionine + CO2 + H2O</text>
        <dbReference type="Rhea" id="RHEA:36347"/>
        <dbReference type="Rhea" id="RHEA-COMP:10164"/>
        <dbReference type="Rhea" id="RHEA-COMP:10165"/>
        <dbReference type="ChEBI" id="CHEBI:15361"/>
        <dbReference type="ChEBI" id="CHEBI:15377"/>
        <dbReference type="ChEBI" id="CHEBI:16526"/>
        <dbReference type="ChEBI" id="CHEBI:17319"/>
        <dbReference type="ChEBI" id="CHEBI:57844"/>
        <dbReference type="ChEBI" id="CHEBI:59789"/>
        <dbReference type="ChEBI" id="CHEBI:64315"/>
        <dbReference type="ChEBI" id="CHEBI:73542"/>
        <dbReference type="EC" id="4.1.3.44"/>
    </reaction>
</comment>
<evidence type="ECO:0000259" key="10">
    <source>
        <dbReference type="PROSITE" id="PS51918"/>
    </source>
</evidence>
<dbReference type="Gene3D" id="3.20.20.70">
    <property type="entry name" value="Aldolase class I"/>
    <property type="match status" value="1"/>
</dbReference>
<gene>
    <name evidence="9" type="primary">taw1</name>
    <name evidence="12" type="ORF">ENR21_02955</name>
    <name evidence="11" type="ORF">ENW66_09710</name>
</gene>
<feature type="binding site" evidence="9">
    <location>
        <position position="61"/>
    </location>
    <ligand>
        <name>[4Fe-4S] cluster</name>
        <dbReference type="ChEBI" id="CHEBI:49883"/>
        <label>2</label>
        <note>4Fe-4S-S-AdoMet</note>
    </ligand>
</feature>
<organism evidence="11">
    <name type="scientific">Archaeoglobus fulgidus</name>
    <dbReference type="NCBI Taxonomy" id="2234"/>
    <lineage>
        <taxon>Archaea</taxon>
        <taxon>Methanobacteriati</taxon>
        <taxon>Methanobacteriota</taxon>
        <taxon>Archaeoglobi</taxon>
        <taxon>Archaeoglobales</taxon>
        <taxon>Archaeoglobaceae</taxon>
        <taxon>Archaeoglobus</taxon>
    </lineage>
</organism>
<name>A0A7C3RAK1_ARCFL</name>
<evidence type="ECO:0000256" key="3">
    <source>
        <dbReference type="ARBA" id="ARBA00022694"/>
    </source>
</evidence>
<dbReference type="GO" id="GO:0005737">
    <property type="term" value="C:cytoplasm"/>
    <property type="evidence" value="ECO:0007669"/>
    <property type="project" value="UniProtKB-SubCell"/>
</dbReference>
<evidence type="ECO:0000256" key="9">
    <source>
        <dbReference type="HAMAP-Rule" id="MF_01921"/>
    </source>
</evidence>
<dbReference type="NCBIfam" id="TIGR03972">
    <property type="entry name" value="rSAM_TYW1"/>
    <property type="match status" value="1"/>
</dbReference>
<comment type="similarity">
    <text evidence="9">Belongs to the TYW1 family.</text>
</comment>
<evidence type="ECO:0000313" key="12">
    <source>
        <dbReference type="EMBL" id="HGF87382.1"/>
    </source>
</evidence>
<sequence length="294" mass="34057">MKLLGELKGYQIVGKHSAVKTCLWLKKSLKDEGVCYKQKFYGISSHRCLQMTPALMCNQSCIYCWRPLELLKGFRGWDDPEFIVEESIKAQHRLLSGFHGTAGVNRRKLEEAYRPNQVAISLIGEPTLYPMLPELIEEYRKRGFTTFLVTNGTNPEMLERVNPTQLYVSLTAFDEESHLALNRPPSSNWDKILKSLEIMRDKSRSVVRLTLIKGYNMDEKAIEGYSKLIELAEPDFIEAKAYMYLGYSRLRLKWENMPEHSDIVEFSEKLAESISYEVKMESEPSRVVLLERVK</sequence>
<keyword evidence="4 9" id="KW-0479">Metal-binding</keyword>